<keyword evidence="1" id="KW-0479">Metal-binding</keyword>
<proteinExistence type="predicted"/>
<evidence type="ECO:0000313" key="4">
    <source>
        <dbReference type="Proteomes" id="UP000266861"/>
    </source>
</evidence>
<dbReference type="PROSITE" id="PS50157">
    <property type="entry name" value="ZINC_FINGER_C2H2_2"/>
    <property type="match status" value="1"/>
</dbReference>
<keyword evidence="1" id="KW-0862">Zinc</keyword>
<keyword evidence="1" id="KW-0863">Zinc-finger</keyword>
<feature type="domain" description="C2H2-type" evidence="2">
    <location>
        <begin position="8"/>
        <end position="36"/>
    </location>
</feature>
<dbReference type="PROSITE" id="PS00028">
    <property type="entry name" value="ZINC_FINGER_C2H2_1"/>
    <property type="match status" value="1"/>
</dbReference>
<evidence type="ECO:0000313" key="3">
    <source>
        <dbReference type="EMBL" id="RHZ62085.1"/>
    </source>
</evidence>
<gene>
    <name evidence="3" type="ORF">Glove_344g102</name>
</gene>
<reference evidence="3 4" key="1">
    <citation type="submission" date="2018-08" db="EMBL/GenBank/DDBJ databases">
        <title>Genome and evolution of the arbuscular mycorrhizal fungus Diversispora epigaea (formerly Glomus versiforme) and its bacterial endosymbionts.</title>
        <authorList>
            <person name="Sun X."/>
            <person name="Fei Z."/>
            <person name="Harrison M."/>
        </authorList>
    </citation>
    <scope>NUCLEOTIDE SEQUENCE [LARGE SCALE GENOMIC DNA]</scope>
    <source>
        <strain evidence="3 4">IT104</strain>
    </source>
</reference>
<protein>
    <recommendedName>
        <fullName evidence="2">C2H2-type domain-containing protein</fullName>
    </recommendedName>
</protein>
<evidence type="ECO:0000256" key="1">
    <source>
        <dbReference type="PROSITE-ProRule" id="PRU00042"/>
    </source>
</evidence>
<organism evidence="3 4">
    <name type="scientific">Diversispora epigaea</name>
    <dbReference type="NCBI Taxonomy" id="1348612"/>
    <lineage>
        <taxon>Eukaryota</taxon>
        <taxon>Fungi</taxon>
        <taxon>Fungi incertae sedis</taxon>
        <taxon>Mucoromycota</taxon>
        <taxon>Glomeromycotina</taxon>
        <taxon>Glomeromycetes</taxon>
        <taxon>Diversisporales</taxon>
        <taxon>Diversisporaceae</taxon>
        <taxon>Diversispora</taxon>
    </lineage>
</organism>
<keyword evidence="4" id="KW-1185">Reference proteome</keyword>
<dbReference type="EMBL" id="PQFF01000314">
    <property type="protein sequence ID" value="RHZ62085.1"/>
    <property type="molecule type" value="Genomic_DNA"/>
</dbReference>
<dbReference type="OrthoDB" id="2333208at2759"/>
<dbReference type="Proteomes" id="UP000266861">
    <property type="component" value="Unassembled WGS sequence"/>
</dbReference>
<dbReference type="AlphaFoldDB" id="A0A397HG31"/>
<name>A0A397HG31_9GLOM</name>
<dbReference type="InterPro" id="IPR013087">
    <property type="entry name" value="Znf_C2H2_type"/>
</dbReference>
<dbReference type="GO" id="GO:0008270">
    <property type="term" value="F:zinc ion binding"/>
    <property type="evidence" value="ECO:0007669"/>
    <property type="project" value="UniProtKB-KW"/>
</dbReference>
<sequence length="187" mass="22125">MPSILLDVMCSTCEKIFKNSKGLTRHKQYIHRYNQRRQDLDELPENTIAEFKQILIVEIHKKLLLNFRFMGKKSISIPCPESHDTYQVLSTIFNSDQWGKKEYSQNQQTYVVCLDSSSQNISVVEEINPLEKLLQLSKKKQKIIRKPRFLRGEILIKWKNKIFKEINGNVFKTGYLFINFYISQSCK</sequence>
<comment type="caution">
    <text evidence="3">The sequence shown here is derived from an EMBL/GenBank/DDBJ whole genome shotgun (WGS) entry which is preliminary data.</text>
</comment>
<evidence type="ECO:0000259" key="2">
    <source>
        <dbReference type="PROSITE" id="PS50157"/>
    </source>
</evidence>
<accession>A0A397HG31</accession>